<evidence type="ECO:0000313" key="2">
    <source>
        <dbReference type="EMBL" id="JAE01766.1"/>
    </source>
</evidence>
<reference evidence="2" key="2">
    <citation type="journal article" date="2015" name="Data Brief">
        <title>Shoot transcriptome of the giant reed, Arundo donax.</title>
        <authorList>
            <person name="Barrero R.A."/>
            <person name="Guerrero F.D."/>
            <person name="Moolhuijzen P."/>
            <person name="Goolsby J.A."/>
            <person name="Tidwell J."/>
            <person name="Bellgard S.E."/>
            <person name="Bellgard M.I."/>
        </authorList>
    </citation>
    <scope>NUCLEOTIDE SEQUENCE</scope>
    <source>
        <tissue evidence="2">Shoot tissue taken approximately 20 cm above the soil surface</tissue>
    </source>
</reference>
<reference evidence="2" key="1">
    <citation type="submission" date="2014-09" db="EMBL/GenBank/DDBJ databases">
        <authorList>
            <person name="Magalhaes I.L.F."/>
            <person name="Oliveira U."/>
            <person name="Santos F.R."/>
            <person name="Vidigal T.H.D.A."/>
            <person name="Brescovit A.D."/>
            <person name="Santos A.J."/>
        </authorList>
    </citation>
    <scope>NUCLEOTIDE SEQUENCE</scope>
    <source>
        <tissue evidence="2">Shoot tissue taken approximately 20 cm above the soil surface</tissue>
    </source>
</reference>
<accession>A0A0A9EV62</accession>
<dbReference type="AlphaFoldDB" id="A0A0A9EV62"/>
<name>A0A0A9EV62_ARUDO</name>
<protein>
    <submittedName>
        <fullName evidence="2">Uncharacterized protein</fullName>
    </submittedName>
</protein>
<proteinExistence type="predicted"/>
<sequence>MRMCLREPDRLLLPRKCSPNNIPGDQVGLLLQINADLTQQPQEAQRLFHRDALRGTVEHDWGHLLAARKFDRRRGRRAMLLRRIRRGGRRGARAAAAADVHRGGDPRLLAPPKRPLPERRL</sequence>
<feature type="region of interest" description="Disordered" evidence="1">
    <location>
        <begin position="91"/>
        <end position="121"/>
    </location>
</feature>
<organism evidence="2">
    <name type="scientific">Arundo donax</name>
    <name type="common">Giant reed</name>
    <name type="synonym">Donax arundinaceus</name>
    <dbReference type="NCBI Taxonomy" id="35708"/>
    <lineage>
        <taxon>Eukaryota</taxon>
        <taxon>Viridiplantae</taxon>
        <taxon>Streptophyta</taxon>
        <taxon>Embryophyta</taxon>
        <taxon>Tracheophyta</taxon>
        <taxon>Spermatophyta</taxon>
        <taxon>Magnoliopsida</taxon>
        <taxon>Liliopsida</taxon>
        <taxon>Poales</taxon>
        <taxon>Poaceae</taxon>
        <taxon>PACMAD clade</taxon>
        <taxon>Arundinoideae</taxon>
        <taxon>Arundineae</taxon>
        <taxon>Arundo</taxon>
    </lineage>
</organism>
<evidence type="ECO:0000256" key="1">
    <source>
        <dbReference type="SAM" id="MobiDB-lite"/>
    </source>
</evidence>
<dbReference type="EMBL" id="GBRH01196130">
    <property type="protein sequence ID" value="JAE01766.1"/>
    <property type="molecule type" value="Transcribed_RNA"/>
</dbReference>